<dbReference type="Pfam" id="PF20931">
    <property type="entry name" value="Dicer_platform"/>
    <property type="match status" value="1"/>
</dbReference>
<dbReference type="Gene3D" id="3.40.50.300">
    <property type="entry name" value="P-loop containing nucleotide triphosphate hydrolases"/>
    <property type="match status" value="2"/>
</dbReference>
<keyword evidence="12" id="KW-0255">Endonuclease</keyword>
<dbReference type="Pfam" id="PF00271">
    <property type="entry name" value="Helicase_C"/>
    <property type="match status" value="1"/>
</dbReference>
<evidence type="ECO:0000313" key="28">
    <source>
        <dbReference type="EMBL" id="KAK7602419.1"/>
    </source>
</evidence>
<dbReference type="FunFam" id="3.30.160.20:FF:000015">
    <property type="entry name" value="endoribonuclease Dicer"/>
    <property type="match status" value="1"/>
</dbReference>
<proteinExistence type="inferred from homology"/>
<evidence type="ECO:0000256" key="15">
    <source>
        <dbReference type="ARBA" id="ARBA00022840"/>
    </source>
</evidence>
<keyword evidence="19" id="KW-0464">Manganese</keyword>
<dbReference type="InterPro" id="IPR048512">
    <property type="entry name" value="Dicer_platform"/>
</dbReference>
<dbReference type="CDD" id="cd00593">
    <property type="entry name" value="RIBOc"/>
    <property type="match status" value="2"/>
</dbReference>
<dbReference type="InterPro" id="IPR005034">
    <property type="entry name" value="Dicer_dimerisation"/>
</dbReference>
<evidence type="ECO:0000256" key="3">
    <source>
        <dbReference type="ARBA" id="ARBA00001946"/>
    </source>
</evidence>
<dbReference type="GO" id="GO:0005634">
    <property type="term" value="C:nucleus"/>
    <property type="evidence" value="ECO:0007669"/>
    <property type="project" value="TreeGrafter"/>
</dbReference>
<gene>
    <name evidence="28" type="ORF">V9T40_008008</name>
</gene>
<dbReference type="GO" id="GO:0046872">
    <property type="term" value="F:metal ion binding"/>
    <property type="evidence" value="ECO:0007669"/>
    <property type="project" value="UniProtKB-KW"/>
</dbReference>
<dbReference type="InterPro" id="IPR044441">
    <property type="entry name" value="DICER_DSRM"/>
</dbReference>
<organism evidence="28 29">
    <name type="scientific">Parthenolecanium corni</name>
    <dbReference type="NCBI Taxonomy" id="536013"/>
    <lineage>
        <taxon>Eukaryota</taxon>
        <taxon>Metazoa</taxon>
        <taxon>Ecdysozoa</taxon>
        <taxon>Arthropoda</taxon>
        <taxon>Hexapoda</taxon>
        <taxon>Insecta</taxon>
        <taxon>Pterygota</taxon>
        <taxon>Neoptera</taxon>
        <taxon>Paraneoptera</taxon>
        <taxon>Hemiptera</taxon>
        <taxon>Sternorrhyncha</taxon>
        <taxon>Coccoidea</taxon>
        <taxon>Coccidae</taxon>
        <taxon>Parthenolecanium</taxon>
    </lineage>
</organism>
<dbReference type="GO" id="GO:0031054">
    <property type="term" value="P:pre-miRNA processing"/>
    <property type="evidence" value="ECO:0007669"/>
    <property type="project" value="InterPro"/>
</dbReference>
<dbReference type="PANTHER" id="PTHR14950:SF37">
    <property type="entry name" value="ENDORIBONUCLEASE DICER"/>
    <property type="match status" value="1"/>
</dbReference>
<dbReference type="InterPro" id="IPR000999">
    <property type="entry name" value="RNase_III_dom"/>
</dbReference>
<keyword evidence="16" id="KW-0460">Magnesium</keyword>
<comment type="catalytic activity">
    <reaction evidence="1">
        <text>Endonucleolytic cleavage to 5'-phosphomonoester.</text>
        <dbReference type="EC" id="3.1.26.3"/>
    </reaction>
</comment>
<dbReference type="GO" id="GO:0016441">
    <property type="term" value="P:post-transcriptional gene silencing"/>
    <property type="evidence" value="ECO:0007669"/>
    <property type="project" value="UniProtKB-ARBA"/>
</dbReference>
<dbReference type="Pfam" id="PF03368">
    <property type="entry name" value="Dicer_dimer"/>
    <property type="match status" value="1"/>
</dbReference>
<dbReference type="GO" id="GO:0005737">
    <property type="term" value="C:cytoplasm"/>
    <property type="evidence" value="ECO:0007669"/>
    <property type="project" value="UniProtKB-SubCell"/>
</dbReference>
<dbReference type="InterPro" id="IPR014720">
    <property type="entry name" value="dsRBD_dom"/>
</dbReference>
<dbReference type="InterPro" id="IPR036389">
    <property type="entry name" value="RNase_III_sf"/>
</dbReference>
<evidence type="ECO:0000256" key="12">
    <source>
        <dbReference type="ARBA" id="ARBA00022759"/>
    </source>
</evidence>
<dbReference type="GO" id="GO:0003723">
    <property type="term" value="F:RNA binding"/>
    <property type="evidence" value="ECO:0007669"/>
    <property type="project" value="UniProtKB-UniRule"/>
</dbReference>
<keyword evidence="10" id="KW-0677">Repeat</keyword>
<dbReference type="FunFam" id="2.170.260.10:FF:000002">
    <property type="entry name" value="Putative Endoribonuclease Dicer"/>
    <property type="match status" value="1"/>
</dbReference>
<evidence type="ECO:0000259" key="24">
    <source>
        <dbReference type="PROSITE" id="PS50142"/>
    </source>
</evidence>
<dbReference type="Pfam" id="PF20932">
    <property type="entry name" value="Dicer_dsRBD"/>
    <property type="match status" value="1"/>
</dbReference>
<comment type="subcellular location">
    <subcellularLocation>
        <location evidence="4">Cytoplasm</location>
    </subcellularLocation>
</comment>
<feature type="domain" description="RNase III" evidence="24">
    <location>
        <begin position="1449"/>
        <end position="1646"/>
    </location>
</feature>
<evidence type="ECO:0000259" key="27">
    <source>
        <dbReference type="PROSITE" id="PS51327"/>
    </source>
</evidence>
<dbReference type="PROSITE" id="PS51327">
    <property type="entry name" value="DICER_DSRBF"/>
    <property type="match status" value="1"/>
</dbReference>
<evidence type="ECO:0000256" key="5">
    <source>
        <dbReference type="ARBA" id="ARBA00012177"/>
    </source>
</evidence>
<evidence type="ECO:0000259" key="23">
    <source>
        <dbReference type="PROSITE" id="PS50137"/>
    </source>
</evidence>
<evidence type="ECO:0000256" key="11">
    <source>
        <dbReference type="ARBA" id="ARBA00022741"/>
    </source>
</evidence>
<feature type="compositionally biased region" description="Acidic residues" evidence="22">
    <location>
        <begin position="1171"/>
        <end position="1191"/>
    </location>
</feature>
<evidence type="ECO:0000256" key="9">
    <source>
        <dbReference type="ARBA" id="ARBA00022723"/>
    </source>
</evidence>
<feature type="domain" description="Dicer dsRNA-binding fold" evidence="27">
    <location>
        <begin position="643"/>
        <end position="738"/>
    </location>
</feature>
<dbReference type="InterPro" id="IPR027417">
    <property type="entry name" value="P-loop_NTPase"/>
</dbReference>
<dbReference type="PROSITE" id="PS50137">
    <property type="entry name" value="DS_RBD"/>
    <property type="match status" value="1"/>
</dbReference>
<evidence type="ECO:0000256" key="2">
    <source>
        <dbReference type="ARBA" id="ARBA00001936"/>
    </source>
</evidence>
<comment type="similarity">
    <text evidence="20">Belongs to the helicase family. Dicer subfamily.</text>
</comment>
<dbReference type="GO" id="GO:0070578">
    <property type="term" value="C:RISC-loading complex"/>
    <property type="evidence" value="ECO:0007669"/>
    <property type="project" value="TreeGrafter"/>
</dbReference>
<keyword evidence="15" id="KW-0067">ATP-binding</keyword>
<keyword evidence="13" id="KW-0378">Hydrolase</keyword>
<keyword evidence="7" id="KW-0597">Phosphoprotein</keyword>
<dbReference type="GO" id="GO:0004530">
    <property type="term" value="F:deoxyribonuclease I activity"/>
    <property type="evidence" value="ECO:0007669"/>
    <property type="project" value="TreeGrafter"/>
</dbReference>
<dbReference type="InterPro" id="IPR001650">
    <property type="entry name" value="Helicase_C-like"/>
</dbReference>
<protein>
    <recommendedName>
        <fullName evidence="5">ribonuclease III</fullName>
        <ecNumber evidence="5">3.1.26.3</ecNumber>
    </recommendedName>
</protein>
<dbReference type="Gene3D" id="1.10.1520.10">
    <property type="entry name" value="Ribonuclease III domain"/>
    <property type="match status" value="2"/>
</dbReference>
<dbReference type="SUPFAM" id="SSF69065">
    <property type="entry name" value="RNase III domain-like"/>
    <property type="match status" value="2"/>
</dbReference>
<dbReference type="InterPro" id="IPR036085">
    <property type="entry name" value="PAZ_dom_sf"/>
</dbReference>
<feature type="compositionally biased region" description="Polar residues" evidence="22">
    <location>
        <begin position="1380"/>
        <end position="1397"/>
    </location>
</feature>
<keyword evidence="17 21" id="KW-0694">RNA-binding</keyword>
<evidence type="ECO:0000256" key="4">
    <source>
        <dbReference type="ARBA" id="ARBA00004496"/>
    </source>
</evidence>
<comment type="cofactor">
    <cofactor evidence="3">
        <name>Mg(2+)</name>
        <dbReference type="ChEBI" id="CHEBI:18420"/>
    </cofactor>
</comment>
<feature type="region of interest" description="Disordered" evidence="22">
    <location>
        <begin position="1234"/>
        <end position="1256"/>
    </location>
</feature>
<evidence type="ECO:0000256" key="8">
    <source>
        <dbReference type="ARBA" id="ARBA00022722"/>
    </source>
</evidence>
<dbReference type="SUPFAM" id="SSF54768">
    <property type="entry name" value="dsRNA-binding domain-like"/>
    <property type="match status" value="1"/>
</dbReference>
<dbReference type="CDD" id="cd10843">
    <property type="entry name" value="DSRM_DICER"/>
    <property type="match status" value="1"/>
</dbReference>
<feature type="region of interest" description="Disordered" evidence="22">
    <location>
        <begin position="1372"/>
        <end position="1397"/>
    </location>
</feature>
<evidence type="ECO:0000256" key="16">
    <source>
        <dbReference type="ARBA" id="ARBA00022842"/>
    </source>
</evidence>
<name>A0AAN9Y8M0_9HEMI</name>
<dbReference type="PANTHER" id="PTHR14950">
    <property type="entry name" value="DICER-RELATED"/>
    <property type="match status" value="1"/>
</dbReference>
<evidence type="ECO:0000256" key="14">
    <source>
        <dbReference type="ARBA" id="ARBA00022806"/>
    </source>
</evidence>
<feature type="compositionally biased region" description="Acidic residues" evidence="22">
    <location>
        <begin position="1235"/>
        <end position="1254"/>
    </location>
</feature>
<dbReference type="SMART" id="SM00535">
    <property type="entry name" value="RIBOc"/>
    <property type="match status" value="2"/>
</dbReference>
<dbReference type="Pfam" id="PF00636">
    <property type="entry name" value="Ribonuclease_3"/>
    <property type="match status" value="2"/>
</dbReference>
<sequence>MALPFGDNVHTKFFTPKEYQVELLEAAQSRNIIACISNVATKTFIALKLIQELSTKFRRSKKKRYILFIAESNQNALHYSSAVKHMTDLSLADLIQHSLPLNKFLLDIVNQSQVILANSSQAWDLLSNHHISESEIYLLIVDDCHYSTVKNHPLRKLMHFIDIENEMRIFGIIYPLYTMSNFNPGKIEADLNELQKIMRCEVETASDIVSILKYNCKPKEYLIECNVREKDHLDQAIKTEIKSTMEFLKEHRYDPSEIYDGELLQELQSVPDPAEEPLKIIHDFADVFETMGAWCANKAALSSLFMIEKLKLKTPYERHFLLLCVVSSLMLKIRTIFENHFSQYTEQEQVYNFVSPKVKRLIDILLSYKPSKPPEPEVTEEKAPSTSNEEVEGAEESRTEEIANPETPSLTSLTICDSYIRYKSEKANRWKNRRKFPPKKLHIRVRVPLEESETVCSIIFVKSRLVASIIHYLLSDLKRHDKDNFWWLSPQFTTEKTADPDKEPRDAEIQHRNLEDVLRKFRTRDCNILIGTSMLEEGIDLPKCNLVVRFNAPPTFCSYIYSKSKANTSNANFFLMYEVPDKATFINSLAKYYEIERMLLKRCANKVEKPDELHDADQFSNSVMPYFPSVGEEETPYVNLDNAIACINKYCAKLPSDSFTRLTPIWHTEAIIFDGQLLYITTLRLPINSPYKKQIKGHPMPLEILSRRIVALEACRVLHQAGELDAHLQPIGKESFHLLFSSEDFSLDEVDQMLSHDGSDPRPGTNKRRQCYKKRVAVCLTDSQPMPEIPLFLYNIKMVLMCPLPEEQNTRGRKIHPPEESPTGFGILLTRKIPKVCPFPIFTRCGEVMVSLEMCPNPVYLTNLQLKNISTFLNYTFTKVLRLNKYFMIFDPTRAPCTFFIVPTIIAKDDQTIINWDFLNEINSRKEEELALIPDEKRKNFEFRKELYSDAVVMPWYRNQDFPQHFYVAEICQNLSPRSKFPGIEYKTFEEYYFRKYQLKIQNLEQPLLDVDHTSARLNFLTPRYVNRKGVALPTCSEATKKAKRESLEQKQILVPELCQIHIFPASLWRKAVALPCILYRLNSLLLAEEIRCQVSKEINLGLQTVPEEFQWPPLDFGWTLADVVRRARELREQRALKDTGEQDPKLSEIIDEFEEKINIEEPSVSVDTETNNDENENGADDDDDDDDEPLMEIGTWSNDMAGDVGTFSPEFESNFAASCGMVRYGSPTSWLNNNEDDMDLESVGESESSEDSFENPAGLRIEFRSEYLAEAVDRMEDSPTLMEDTDVESTWCWEGIETPETITAEMQRFENAVVNNENEILKNGHIVDENSPLIVKPYGNQASRIVTPIERKSLPWVLSAQTGYGMPVADSALHKDSTDSGISVSEHSSDDVSPQLSKWCSHEDVSEQRLRLVATKCLPTPSSDENDSDLEEDTTCIADTAVENSENVFQFDYQPDLTNHVGPSPSVLLQALTMSNANDGINLERLETIGDSFLKYAITNYLYCTYDNVHEGKLSHIRSKQVSNLHLYKLGKKKLFGECMVACKFEPHDNWLPPCFRIPFELEKALIEEKASSCFWKISDLPILWNVKAEEISFQKKTRLDDDPEKEENTLTYLPFHLITYHSIPDKSIADCVEALIGAYLISCGIRGAMLFMSWLGIKVLPVTNQSADEKVTYNYSDSVVYGFLTPPPSPLIRNVANPETELEQLMAGYDEFERILNYKFNDRSYLLQAMSHASYSPNRVTDCYQRLEFLGDAVLDYLITRHLYEDKRQHSPGALTDLRSALVNNTIFAALAIRFGFHKYFRHLSPGLTDVIHRFVRIQEDNNHAIFEEYYLINEEECEEVEDVEVPKALGDIFESVAGAIFLDSGMSLDAVWKVYYRIMKNEIELFSTNVPKSPIRELLEMEPETAKFGRPEKLADGRRVRVTVEVFGKGAFKGIGRNYRIAKCTAAKCALKQLKKRGLVSKKPNTSELN</sequence>
<dbReference type="Proteomes" id="UP001367676">
    <property type="component" value="Unassembled WGS sequence"/>
</dbReference>
<evidence type="ECO:0000256" key="13">
    <source>
        <dbReference type="ARBA" id="ARBA00022801"/>
    </source>
</evidence>
<comment type="caution">
    <text evidence="28">The sequence shown here is derived from an EMBL/GenBank/DDBJ whole genome shotgun (WGS) entry which is preliminary data.</text>
</comment>
<keyword evidence="14" id="KW-0347">Helicase</keyword>
<dbReference type="PROSITE" id="PS50821">
    <property type="entry name" value="PAZ"/>
    <property type="match status" value="1"/>
</dbReference>
<evidence type="ECO:0000256" key="6">
    <source>
        <dbReference type="ARBA" id="ARBA00022490"/>
    </source>
</evidence>
<accession>A0AAN9Y8M0</accession>
<keyword evidence="8" id="KW-0540">Nuclease</keyword>
<dbReference type="FunFam" id="1.10.1520.10:FF:000005">
    <property type="entry name" value="Putative endoribonuclease dicer"/>
    <property type="match status" value="1"/>
</dbReference>
<evidence type="ECO:0000256" key="19">
    <source>
        <dbReference type="ARBA" id="ARBA00023211"/>
    </source>
</evidence>
<dbReference type="SUPFAM" id="SSF101690">
    <property type="entry name" value="PAZ domain"/>
    <property type="match status" value="1"/>
</dbReference>
<dbReference type="CDD" id="cd15903">
    <property type="entry name" value="Dicer_PBD"/>
    <property type="match status" value="1"/>
</dbReference>
<feature type="region of interest" description="Disordered" evidence="22">
    <location>
        <begin position="372"/>
        <end position="404"/>
    </location>
</feature>
<dbReference type="PROSITE" id="PS00517">
    <property type="entry name" value="RNASE_3_1"/>
    <property type="match status" value="1"/>
</dbReference>
<reference evidence="28 29" key="1">
    <citation type="submission" date="2024-03" db="EMBL/GenBank/DDBJ databases">
        <title>Adaptation during the transition from Ophiocordyceps entomopathogen to insect associate is accompanied by gene loss and intensified selection.</title>
        <authorList>
            <person name="Ward C.M."/>
            <person name="Onetto C.A."/>
            <person name="Borneman A.R."/>
        </authorList>
    </citation>
    <scope>NUCLEOTIDE SEQUENCE [LARGE SCALE GENOMIC DNA]</scope>
    <source>
        <strain evidence="28">AWRI1</strain>
        <tissue evidence="28">Single Adult Female</tissue>
    </source>
</reference>
<dbReference type="EC" id="3.1.26.3" evidence="5"/>
<evidence type="ECO:0000259" key="26">
    <source>
        <dbReference type="PROSITE" id="PS51194"/>
    </source>
</evidence>
<evidence type="ECO:0000256" key="20">
    <source>
        <dbReference type="ARBA" id="ARBA00035116"/>
    </source>
</evidence>
<comment type="cofactor">
    <cofactor evidence="2">
        <name>Mn(2+)</name>
        <dbReference type="ChEBI" id="CHEBI:29035"/>
    </cofactor>
</comment>
<evidence type="ECO:0000256" key="21">
    <source>
        <dbReference type="PROSITE-ProRule" id="PRU00657"/>
    </source>
</evidence>
<evidence type="ECO:0000256" key="18">
    <source>
        <dbReference type="ARBA" id="ARBA00023158"/>
    </source>
</evidence>
<dbReference type="GO" id="GO:0004525">
    <property type="term" value="F:ribonuclease III activity"/>
    <property type="evidence" value="ECO:0007669"/>
    <property type="project" value="UniProtKB-EC"/>
</dbReference>
<dbReference type="Pfam" id="PF02170">
    <property type="entry name" value="PAZ"/>
    <property type="match status" value="1"/>
</dbReference>
<feature type="domain" description="PAZ" evidence="25">
    <location>
        <begin position="914"/>
        <end position="1063"/>
    </location>
</feature>
<dbReference type="SMART" id="SM00949">
    <property type="entry name" value="PAZ"/>
    <property type="match status" value="1"/>
</dbReference>
<keyword evidence="6" id="KW-0963">Cytoplasm</keyword>
<keyword evidence="29" id="KW-1185">Reference proteome</keyword>
<dbReference type="GO" id="GO:0004386">
    <property type="term" value="F:helicase activity"/>
    <property type="evidence" value="ECO:0007669"/>
    <property type="project" value="UniProtKB-KW"/>
</dbReference>
<dbReference type="EMBL" id="JBBCAQ010000008">
    <property type="protein sequence ID" value="KAK7602419.1"/>
    <property type="molecule type" value="Genomic_DNA"/>
</dbReference>
<evidence type="ECO:0000256" key="22">
    <source>
        <dbReference type="SAM" id="MobiDB-lite"/>
    </source>
</evidence>
<dbReference type="Pfam" id="PF20930">
    <property type="entry name" value="Dicer_PBD"/>
    <property type="match status" value="1"/>
</dbReference>
<feature type="region of interest" description="Disordered" evidence="22">
    <location>
        <begin position="1158"/>
        <end position="1200"/>
    </location>
</feature>
<dbReference type="GO" id="GO:0006309">
    <property type="term" value="P:apoptotic DNA fragmentation"/>
    <property type="evidence" value="ECO:0007669"/>
    <property type="project" value="TreeGrafter"/>
</dbReference>
<keyword evidence="11" id="KW-0547">Nucleotide-binding</keyword>
<feature type="domain" description="Helicase C-terminal" evidence="26">
    <location>
        <begin position="448"/>
        <end position="614"/>
    </location>
</feature>
<keyword evidence="9" id="KW-0479">Metal-binding</keyword>
<evidence type="ECO:0000313" key="29">
    <source>
        <dbReference type="Proteomes" id="UP001367676"/>
    </source>
</evidence>
<dbReference type="InterPro" id="IPR003100">
    <property type="entry name" value="PAZ_dom"/>
</dbReference>
<dbReference type="Gene3D" id="3.30.160.20">
    <property type="match status" value="1"/>
</dbReference>
<feature type="compositionally biased region" description="Basic and acidic residues" evidence="22">
    <location>
        <begin position="372"/>
        <end position="383"/>
    </location>
</feature>
<dbReference type="InterPro" id="IPR048513">
    <property type="entry name" value="Dicer_PBD"/>
</dbReference>
<evidence type="ECO:0000256" key="1">
    <source>
        <dbReference type="ARBA" id="ARBA00000109"/>
    </source>
</evidence>
<evidence type="ECO:0000256" key="10">
    <source>
        <dbReference type="ARBA" id="ARBA00022737"/>
    </source>
</evidence>
<keyword evidence="18" id="KW-0943">RNA-mediated gene silencing</keyword>
<feature type="domain" description="DRBM" evidence="23">
    <location>
        <begin position="1893"/>
        <end position="1959"/>
    </location>
</feature>
<dbReference type="Gene3D" id="3.30.160.380">
    <property type="entry name" value="Dicer dimerisation domain"/>
    <property type="match status" value="1"/>
</dbReference>
<evidence type="ECO:0000256" key="7">
    <source>
        <dbReference type="ARBA" id="ARBA00022553"/>
    </source>
</evidence>
<dbReference type="GO" id="GO:0005524">
    <property type="term" value="F:ATP binding"/>
    <property type="evidence" value="ECO:0007669"/>
    <property type="project" value="UniProtKB-KW"/>
</dbReference>
<evidence type="ECO:0000259" key="25">
    <source>
        <dbReference type="PROSITE" id="PS50821"/>
    </source>
</evidence>
<evidence type="ECO:0000256" key="17">
    <source>
        <dbReference type="ARBA" id="ARBA00022884"/>
    </source>
</evidence>
<dbReference type="GO" id="GO:0030422">
    <property type="term" value="P:siRNA processing"/>
    <property type="evidence" value="ECO:0007669"/>
    <property type="project" value="InterPro"/>
</dbReference>
<dbReference type="SUPFAM" id="SSF52540">
    <property type="entry name" value="P-loop containing nucleoside triphosphate hydrolases"/>
    <property type="match status" value="1"/>
</dbReference>
<dbReference type="PROSITE" id="PS51194">
    <property type="entry name" value="HELICASE_CTER"/>
    <property type="match status" value="1"/>
</dbReference>
<dbReference type="PROSITE" id="PS50142">
    <property type="entry name" value="RNASE_3_2"/>
    <property type="match status" value="2"/>
</dbReference>
<dbReference type="InterPro" id="IPR038248">
    <property type="entry name" value="Dicer_dimer_sf"/>
</dbReference>
<dbReference type="Gene3D" id="2.170.260.10">
    <property type="entry name" value="paz domain"/>
    <property type="match status" value="1"/>
</dbReference>
<feature type="domain" description="RNase III" evidence="24">
    <location>
        <begin position="1711"/>
        <end position="1868"/>
    </location>
</feature>